<keyword evidence="4" id="KW-0809">Transit peptide</keyword>
<comment type="subcellular location">
    <subcellularLocation>
        <location evidence="2">Mitochondrion</location>
    </subcellularLocation>
</comment>
<dbReference type="InterPro" id="IPR011765">
    <property type="entry name" value="Pept_M16_N"/>
</dbReference>
<protein>
    <submittedName>
        <fullName evidence="8">Uncharacterized protein</fullName>
    </submittedName>
</protein>
<evidence type="ECO:0000313" key="9">
    <source>
        <dbReference type="Proteomes" id="UP000747110"/>
    </source>
</evidence>
<evidence type="ECO:0000256" key="5">
    <source>
        <dbReference type="ARBA" id="ARBA00023128"/>
    </source>
</evidence>
<proteinExistence type="inferred from homology"/>
<gene>
    <name evidence="8" type="ORF">Vretifemale_892</name>
</gene>
<feature type="domain" description="Peptidase M16 C-terminal" evidence="7">
    <location>
        <begin position="262"/>
        <end position="430"/>
    </location>
</feature>
<dbReference type="InterPro" id="IPR050361">
    <property type="entry name" value="MPP/UQCRC_Complex"/>
</dbReference>
<evidence type="ECO:0000256" key="2">
    <source>
        <dbReference type="ARBA" id="ARBA00004173"/>
    </source>
</evidence>
<dbReference type="AlphaFoldDB" id="A0A8J4C279"/>
<dbReference type="GO" id="GO:0016020">
    <property type="term" value="C:membrane"/>
    <property type="evidence" value="ECO:0007669"/>
    <property type="project" value="UniProtKB-ARBA"/>
</dbReference>
<dbReference type="GO" id="GO:0046872">
    <property type="term" value="F:metal ion binding"/>
    <property type="evidence" value="ECO:0007669"/>
    <property type="project" value="InterPro"/>
</dbReference>
<dbReference type="PANTHER" id="PTHR11851:SF49">
    <property type="entry name" value="MITOCHONDRIAL-PROCESSING PEPTIDASE SUBUNIT ALPHA"/>
    <property type="match status" value="1"/>
</dbReference>
<dbReference type="Pfam" id="PF05193">
    <property type="entry name" value="Peptidase_M16_C"/>
    <property type="match status" value="1"/>
</dbReference>
<comment type="caution">
    <text evidence="8">The sequence shown here is derived from an EMBL/GenBank/DDBJ whole genome shotgun (WGS) entry which is preliminary data.</text>
</comment>
<dbReference type="FunFam" id="3.30.830.10:FF:000021">
    <property type="entry name" value="Cytochrome b-c1 complex subunit 2"/>
    <property type="match status" value="1"/>
</dbReference>
<evidence type="ECO:0000256" key="1">
    <source>
        <dbReference type="ARBA" id="ARBA00002123"/>
    </source>
</evidence>
<evidence type="ECO:0000259" key="7">
    <source>
        <dbReference type="Pfam" id="PF05193"/>
    </source>
</evidence>
<dbReference type="PANTHER" id="PTHR11851">
    <property type="entry name" value="METALLOPROTEASE"/>
    <property type="match status" value="1"/>
</dbReference>
<dbReference type="GO" id="GO:0005739">
    <property type="term" value="C:mitochondrion"/>
    <property type="evidence" value="ECO:0007669"/>
    <property type="project" value="UniProtKB-SubCell"/>
</dbReference>
<evidence type="ECO:0000259" key="6">
    <source>
        <dbReference type="Pfam" id="PF00675"/>
    </source>
</evidence>
<comment type="function">
    <text evidence="1">Substrate recognition and binding subunit of the essential mitochondrial processing protease (MPP), which cleaves the mitochondrial sequence off newly imported precursors proteins.</text>
</comment>
<keyword evidence="9" id="KW-1185">Reference proteome</keyword>
<dbReference type="Pfam" id="PF00675">
    <property type="entry name" value="Peptidase_M16"/>
    <property type="match status" value="1"/>
</dbReference>
<dbReference type="InterPro" id="IPR007863">
    <property type="entry name" value="Peptidase_M16_C"/>
</dbReference>
<dbReference type="SUPFAM" id="SSF63411">
    <property type="entry name" value="LuxS/MPP-like metallohydrolase"/>
    <property type="match status" value="2"/>
</dbReference>
<evidence type="ECO:0000256" key="3">
    <source>
        <dbReference type="ARBA" id="ARBA00007261"/>
    </source>
</evidence>
<keyword evidence="5" id="KW-0496">Mitochondrion</keyword>
<dbReference type="InterPro" id="IPR011249">
    <property type="entry name" value="Metalloenz_LuxS/M16"/>
</dbReference>
<reference evidence="8" key="1">
    <citation type="journal article" date="2021" name="Proc. Natl. Acad. Sci. U.S.A.">
        <title>Three genomes in the algal genus Volvox reveal the fate of a haploid sex-determining region after a transition to homothallism.</title>
        <authorList>
            <person name="Yamamoto K."/>
            <person name="Hamaji T."/>
            <person name="Kawai-Toyooka H."/>
            <person name="Matsuzaki R."/>
            <person name="Takahashi F."/>
            <person name="Nishimura Y."/>
            <person name="Kawachi M."/>
            <person name="Noguchi H."/>
            <person name="Minakuchi Y."/>
            <person name="Umen J.G."/>
            <person name="Toyoda A."/>
            <person name="Nozaki H."/>
        </authorList>
    </citation>
    <scope>NUCLEOTIDE SEQUENCE</scope>
    <source>
        <strain evidence="8">NIES-3786</strain>
    </source>
</reference>
<accession>A0A8J4C279</accession>
<feature type="non-terminal residue" evidence="8">
    <location>
        <position position="1"/>
    </location>
</feature>
<evidence type="ECO:0000313" key="8">
    <source>
        <dbReference type="EMBL" id="GIL70050.1"/>
    </source>
</evidence>
<dbReference type="EMBL" id="BNCP01000002">
    <property type="protein sequence ID" value="GIL70050.1"/>
    <property type="molecule type" value="Genomic_DNA"/>
</dbReference>
<evidence type="ECO:0000256" key="4">
    <source>
        <dbReference type="ARBA" id="ARBA00022946"/>
    </source>
</evidence>
<name>A0A8J4C279_9CHLO</name>
<dbReference type="OrthoDB" id="10251424at2759"/>
<organism evidence="8 9">
    <name type="scientific">Volvox reticuliferus</name>
    <dbReference type="NCBI Taxonomy" id="1737510"/>
    <lineage>
        <taxon>Eukaryota</taxon>
        <taxon>Viridiplantae</taxon>
        <taxon>Chlorophyta</taxon>
        <taxon>core chlorophytes</taxon>
        <taxon>Chlorophyceae</taxon>
        <taxon>CS clade</taxon>
        <taxon>Chlamydomonadales</taxon>
        <taxon>Volvocaceae</taxon>
        <taxon>Volvox</taxon>
    </lineage>
</organism>
<feature type="domain" description="Peptidase M16 N-terminal" evidence="6">
    <location>
        <begin position="110"/>
        <end position="253"/>
    </location>
</feature>
<dbReference type="Gene3D" id="3.30.830.10">
    <property type="entry name" value="Metalloenzyme, LuxS/M16 peptidase-like"/>
    <property type="match status" value="2"/>
</dbReference>
<comment type="similarity">
    <text evidence="3">Belongs to the peptidase M16 family.</text>
</comment>
<sequence>LALEVTFLHLYCQAPLEAHCLSGGLYKMLGSGSGQLAPALARCISTSTSAANAAPALASSGFLTSIFGMGGSRVDVPLSERLPAVTEPPRSSAPATKPSLQTSSLASGVKVATIDTASPVSSLVLFVEGGSSAETPSTAGASKVLEIAAFKATTNRSTFRLTRELEKIGATAYCRSGREHVAFGVDAVRVSTREALEILTDAVLNARYPYWEVRDSLDTLKEQLATQLKNPVTTVTEVLHRAAFDGGLGNSLVVDPAVVDGFSNEALKEYLASILTPTRVLLAGVGVEHADITQLAGPLVNLAASSTAAPAASKYVGGSMNIIAPTAPLTYVGLGFEARGGATDVKSAATTAVVKALLDVARPTLPHDRREHEVFASVSPFAHVYKGTGIVGLIASGAPSKAGTLVDAVTAKVQSVAKGVSEGQLVHAKALALGELRAATATTAGLAAAVGSSVLATGKFSAAEVAAALQGLTAAEVSSYVSALVKTSPTFVSYGNLSSLPRVESIAKRFA</sequence>
<dbReference type="Proteomes" id="UP000747110">
    <property type="component" value="Unassembled WGS sequence"/>
</dbReference>